<dbReference type="Pfam" id="PF13361">
    <property type="entry name" value="UvrD_C"/>
    <property type="match status" value="1"/>
</dbReference>
<evidence type="ECO:0000256" key="11">
    <source>
        <dbReference type="PROSITE-ProRule" id="PRU00560"/>
    </source>
</evidence>
<dbReference type="EC" id="5.6.2.4" evidence="9"/>
<comment type="catalytic activity">
    <reaction evidence="10">
        <text>ATP + H2O = ADP + phosphate + H(+)</text>
        <dbReference type="Rhea" id="RHEA:13065"/>
        <dbReference type="ChEBI" id="CHEBI:15377"/>
        <dbReference type="ChEBI" id="CHEBI:15378"/>
        <dbReference type="ChEBI" id="CHEBI:30616"/>
        <dbReference type="ChEBI" id="CHEBI:43474"/>
        <dbReference type="ChEBI" id="CHEBI:456216"/>
        <dbReference type="EC" id="5.6.2.4"/>
    </reaction>
</comment>
<dbReference type="CDD" id="cd17932">
    <property type="entry name" value="DEXQc_UvrD"/>
    <property type="match status" value="1"/>
</dbReference>
<dbReference type="SUPFAM" id="SSF52540">
    <property type="entry name" value="P-loop containing nucleoside triphosphate hydrolases"/>
    <property type="match status" value="1"/>
</dbReference>
<name>A0ABN0W1C5_9BACI</name>
<gene>
    <name evidence="14" type="ORF">GCM10008967_11270</name>
</gene>
<feature type="binding site" evidence="11">
    <location>
        <begin position="38"/>
        <end position="45"/>
    </location>
    <ligand>
        <name>ATP</name>
        <dbReference type="ChEBI" id="CHEBI:30616"/>
    </ligand>
</feature>
<evidence type="ECO:0000256" key="7">
    <source>
        <dbReference type="ARBA" id="ARBA00023235"/>
    </source>
</evidence>
<dbReference type="RefSeq" id="WP_343797123.1">
    <property type="nucleotide sequence ID" value="NZ_BAAADJ010000011.1"/>
</dbReference>
<dbReference type="GO" id="GO:0004386">
    <property type="term" value="F:helicase activity"/>
    <property type="evidence" value="ECO:0007669"/>
    <property type="project" value="UniProtKB-KW"/>
</dbReference>
<reference evidence="14 15" key="1">
    <citation type="journal article" date="2019" name="Int. J. Syst. Evol. Microbiol.">
        <title>The Global Catalogue of Microorganisms (GCM) 10K type strain sequencing project: providing services to taxonomists for standard genome sequencing and annotation.</title>
        <authorList>
            <consortium name="The Broad Institute Genomics Platform"/>
            <consortium name="The Broad Institute Genome Sequencing Center for Infectious Disease"/>
            <person name="Wu L."/>
            <person name="Ma J."/>
        </authorList>
    </citation>
    <scope>NUCLEOTIDE SEQUENCE [LARGE SCALE GENOMIC DNA]</scope>
    <source>
        <strain evidence="14 15">JCM 9731</strain>
    </source>
</reference>
<dbReference type="Pfam" id="PF00580">
    <property type="entry name" value="UvrD-helicase"/>
    <property type="match status" value="1"/>
</dbReference>
<dbReference type="PANTHER" id="PTHR11070">
    <property type="entry name" value="UVRD / RECB / PCRA DNA HELICASE FAMILY MEMBER"/>
    <property type="match status" value="1"/>
</dbReference>
<evidence type="ECO:0000259" key="12">
    <source>
        <dbReference type="PROSITE" id="PS51198"/>
    </source>
</evidence>
<dbReference type="InterPro" id="IPR014017">
    <property type="entry name" value="DNA_helicase_UvrD-like_C"/>
</dbReference>
<dbReference type="InterPro" id="IPR014016">
    <property type="entry name" value="UvrD-like_ATP-bd"/>
</dbReference>
<keyword evidence="3 11" id="KW-0378">Hydrolase</keyword>
<keyword evidence="6" id="KW-0238">DNA-binding</keyword>
<evidence type="ECO:0000313" key="14">
    <source>
        <dbReference type="EMBL" id="GAA0322527.1"/>
    </source>
</evidence>
<comment type="caution">
    <text evidence="14">The sequence shown here is derived from an EMBL/GenBank/DDBJ whole genome shotgun (WGS) entry which is preliminary data.</text>
</comment>
<keyword evidence="7" id="KW-0413">Isomerase</keyword>
<feature type="domain" description="UvrD-like helicase C-terminal" evidence="13">
    <location>
        <begin position="314"/>
        <end position="576"/>
    </location>
</feature>
<proteinExistence type="inferred from homology"/>
<dbReference type="PROSITE" id="PS51198">
    <property type="entry name" value="UVRD_HELICASE_ATP_BIND"/>
    <property type="match status" value="1"/>
</dbReference>
<accession>A0ABN0W1C5</accession>
<evidence type="ECO:0000256" key="3">
    <source>
        <dbReference type="ARBA" id="ARBA00022801"/>
    </source>
</evidence>
<evidence type="ECO:0000256" key="8">
    <source>
        <dbReference type="ARBA" id="ARBA00034617"/>
    </source>
</evidence>
<dbReference type="PROSITE" id="PS51217">
    <property type="entry name" value="UVRD_HELICASE_CTER"/>
    <property type="match status" value="1"/>
</dbReference>
<evidence type="ECO:0000259" key="13">
    <source>
        <dbReference type="PROSITE" id="PS51217"/>
    </source>
</evidence>
<evidence type="ECO:0000256" key="9">
    <source>
        <dbReference type="ARBA" id="ARBA00034808"/>
    </source>
</evidence>
<evidence type="ECO:0000256" key="6">
    <source>
        <dbReference type="ARBA" id="ARBA00023125"/>
    </source>
</evidence>
<feature type="domain" description="UvrD-like helicase ATP-binding" evidence="12">
    <location>
        <begin position="17"/>
        <end position="313"/>
    </location>
</feature>
<evidence type="ECO:0000313" key="15">
    <source>
        <dbReference type="Proteomes" id="UP001500782"/>
    </source>
</evidence>
<evidence type="ECO:0000256" key="1">
    <source>
        <dbReference type="ARBA" id="ARBA00009922"/>
    </source>
</evidence>
<dbReference type="Proteomes" id="UP001500782">
    <property type="component" value="Unassembled WGS sequence"/>
</dbReference>
<dbReference type="Gene3D" id="1.10.10.160">
    <property type="match status" value="1"/>
</dbReference>
<evidence type="ECO:0000256" key="5">
    <source>
        <dbReference type="ARBA" id="ARBA00022840"/>
    </source>
</evidence>
<keyword evidence="15" id="KW-1185">Reference proteome</keyword>
<comment type="catalytic activity">
    <reaction evidence="8">
        <text>Couples ATP hydrolysis with the unwinding of duplex DNA by translocating in the 3'-5' direction.</text>
        <dbReference type="EC" id="5.6.2.4"/>
    </reaction>
</comment>
<evidence type="ECO:0000256" key="4">
    <source>
        <dbReference type="ARBA" id="ARBA00022806"/>
    </source>
</evidence>
<keyword evidence="2 11" id="KW-0547">Nucleotide-binding</keyword>
<keyword evidence="5 11" id="KW-0067">ATP-binding</keyword>
<dbReference type="InterPro" id="IPR027417">
    <property type="entry name" value="P-loop_NTPase"/>
</dbReference>
<organism evidence="14 15">
    <name type="scientific">Bacillus carboniphilus</name>
    <dbReference type="NCBI Taxonomy" id="86663"/>
    <lineage>
        <taxon>Bacteria</taxon>
        <taxon>Bacillati</taxon>
        <taxon>Bacillota</taxon>
        <taxon>Bacilli</taxon>
        <taxon>Bacillales</taxon>
        <taxon>Bacillaceae</taxon>
        <taxon>Bacillus</taxon>
    </lineage>
</organism>
<dbReference type="InterPro" id="IPR000212">
    <property type="entry name" value="DNA_helicase_UvrD/REP"/>
</dbReference>
<dbReference type="Gene3D" id="3.40.50.300">
    <property type="entry name" value="P-loop containing nucleotide triphosphate hydrolases"/>
    <property type="match status" value="2"/>
</dbReference>
<dbReference type="EMBL" id="BAAADJ010000011">
    <property type="protein sequence ID" value="GAA0322527.1"/>
    <property type="molecule type" value="Genomic_DNA"/>
</dbReference>
<evidence type="ECO:0000256" key="10">
    <source>
        <dbReference type="ARBA" id="ARBA00048988"/>
    </source>
</evidence>
<dbReference type="PANTHER" id="PTHR11070:SF2">
    <property type="entry name" value="ATP-DEPENDENT DNA HELICASE SRS2"/>
    <property type="match status" value="1"/>
</dbReference>
<protein>
    <recommendedName>
        <fullName evidence="9">DNA 3'-5' helicase</fullName>
        <ecNumber evidence="9">5.6.2.4</ecNumber>
    </recommendedName>
</protein>
<dbReference type="InterPro" id="IPR013986">
    <property type="entry name" value="DExx_box_DNA_helicase_dom_sf"/>
</dbReference>
<dbReference type="Gene3D" id="1.10.486.10">
    <property type="entry name" value="PCRA, domain 4"/>
    <property type="match status" value="1"/>
</dbReference>
<evidence type="ECO:0000256" key="2">
    <source>
        <dbReference type="ARBA" id="ARBA00022741"/>
    </source>
</evidence>
<comment type="similarity">
    <text evidence="1">Belongs to the helicase family. UvrD subfamily.</text>
</comment>
<sequence>MNGKEAFFEKKKSDIGVSLNKVQKEAVLQTKGPLLLLASPGSGKTTTIIMRIGYLIEVKQVKPSSILAITFSRESARDMKERFSQFFPTYPSETVSFSTIHSLAFKIVREYLKRSSTSYLLIEGEDSLQNKVEIGTAIVPLNKKLILKQLYYERHSENITEDQLEELTSFISFLKNKLVAKEQWSSIECSIPNVTEIVSRYEEFKNSASNHLLLDYDDMLTVALKALNEDPELLSRYQRKFKYVLTDESQDTSLVQHLIVEKLVKEHQNICVVADDDQSIYTWRAAEPQYLLDFKKVYPQAKILLMEQNFRSSKEIVEVANQFIKRNKKRYEKEMFTTNPPFQQVKIRRFSSDKIQVKYIVQQILEEDNLGEVAILYRNNSSSIQLVNEMDLSKIPFYIKDTDHRFFSHWVVKDILNFMRMTFTDKRVDILEKIYTKFNAYITKQQMTELTNVQNQKSVFDNLLEKVELQEYQVKQIKRCKQLFREMRGAPPLEVIQIIRTKLGYEKALEKMCERLGFRKENLLGILNTLEEIAVTLDTMEEFATRLQHLEKVMKTAAINKKQSAVTLSTFHSSKGLEFNRVYLVDLVDGMIPSHDDIKMEEKGNLDKMEEAARLFYVGMTRAKRELELLTYEEKNGVRCKESLFVSDVRDIINPPNVIKQKESQKVKKDTVLKDSNGTNAIKEESLLKNGEKIRHRMFGIGEIKSIENDFIHIQFPSGIKKLSISTCIEAGVLECIEYKENHV</sequence>
<keyword evidence="4 11" id="KW-0347">Helicase</keyword>